<dbReference type="Proteomes" id="UP000516437">
    <property type="component" value="Chromosome 8"/>
</dbReference>
<reference evidence="3" key="3">
    <citation type="submission" date="2019-09" db="EMBL/GenBank/DDBJ databases">
        <authorList>
            <person name="Gao Z."/>
        </authorList>
    </citation>
    <scope>NUCLEOTIDE SEQUENCE</scope>
    <source>
        <tissue evidence="3">Leaves</tissue>
    </source>
</reference>
<protein>
    <submittedName>
        <fullName evidence="3">Uncharacterized protein</fullName>
    </submittedName>
</protein>
<keyword evidence="4" id="KW-1185">Reference proteome</keyword>
<dbReference type="EMBL" id="RXIC02000021">
    <property type="protein sequence ID" value="KAB1219791.1"/>
    <property type="molecule type" value="Genomic_DNA"/>
</dbReference>
<proteinExistence type="predicted"/>
<evidence type="ECO:0000313" key="4">
    <source>
        <dbReference type="Proteomes" id="UP000516437"/>
    </source>
</evidence>
<reference evidence="3" key="1">
    <citation type="submission" date="2018-07" db="EMBL/GenBank/DDBJ databases">
        <authorList>
            <person name="Gao Z.-S."/>
            <person name="Jia H.-M."/>
            <person name="Jia H.-J."/>
            <person name="Cai Q.-L."/>
            <person name="Wang Y."/>
            <person name="Zhao H.-B."/>
        </authorList>
    </citation>
    <scope>NUCLEOTIDE SEQUENCE</scope>
    <source>
        <tissue evidence="3">Leaves</tissue>
    </source>
</reference>
<name>A0A6A1W3K1_9ROSI</name>
<gene>
    <name evidence="3" type="ORF">CJ030_MR3G005800</name>
    <name evidence="2" type="ORF">CJ030_MR8G020265</name>
</gene>
<dbReference type="EMBL" id="RXIC02000026">
    <property type="protein sequence ID" value="KAB1202645.1"/>
    <property type="molecule type" value="Genomic_DNA"/>
</dbReference>
<feature type="region of interest" description="Disordered" evidence="1">
    <location>
        <begin position="100"/>
        <end position="134"/>
    </location>
</feature>
<reference evidence="3 4" key="2">
    <citation type="journal article" date="2019" name="Plant Biotechnol. J.">
        <title>The red bayberry genome and genetic basis of sex determination.</title>
        <authorList>
            <person name="Jia H.M."/>
            <person name="Jia H.J."/>
            <person name="Cai Q.L."/>
            <person name="Wang Y."/>
            <person name="Zhao H.B."/>
            <person name="Yang W.F."/>
            <person name="Wang G.Y."/>
            <person name="Li Y.H."/>
            <person name="Zhan D.L."/>
            <person name="Shen Y.T."/>
            <person name="Niu Q.F."/>
            <person name="Chang L."/>
            <person name="Qiu J."/>
            <person name="Zhao L."/>
            <person name="Xie H.B."/>
            <person name="Fu W.Y."/>
            <person name="Jin J."/>
            <person name="Li X.W."/>
            <person name="Jiao Y."/>
            <person name="Zhou C.C."/>
            <person name="Tu T."/>
            <person name="Chai C.Y."/>
            <person name="Gao J.L."/>
            <person name="Fan L.J."/>
            <person name="van de Weg E."/>
            <person name="Wang J.Y."/>
            <person name="Gao Z.S."/>
        </authorList>
    </citation>
    <scope>NUCLEOTIDE SEQUENCE [LARGE SCALE GENOMIC DNA]</scope>
    <source>
        <tissue evidence="3">Leaves</tissue>
    </source>
</reference>
<evidence type="ECO:0000256" key="1">
    <source>
        <dbReference type="SAM" id="MobiDB-lite"/>
    </source>
</evidence>
<feature type="compositionally biased region" description="Basic and acidic residues" evidence="1">
    <location>
        <begin position="111"/>
        <end position="134"/>
    </location>
</feature>
<evidence type="ECO:0000313" key="2">
    <source>
        <dbReference type="EMBL" id="KAB1202645.1"/>
    </source>
</evidence>
<sequence length="323" mass="35742">MFVWRRFSRRVMRSLSRFWRVLSTHLVKISCPTKLLLIPSEMMGTSAHFAVLESELPRAELPEIPPVGGLVVANVALVNSSDVLEVPPVGGLNVLEISSAGGRDASTPPANDHEASMDSKPLELKEGAGDGSRRIDSAWHSQPEREVGFFDDALHAGARFPLSREQRFSPNRAQAWQEEETDRRGQRLFCTICRQPREYSATALRLSAHCLGRRASTDNVGTEIAEAAHHAIMQSENEISIEVVRTARGEVQTALSSKWFVGFSEGFEVAIKALKEKYIEIDLVGLRPEGFWGGLEVEPETLYPEPMDEPILQGSPAELDTSP</sequence>
<comment type="caution">
    <text evidence="3">The sequence shown here is derived from an EMBL/GenBank/DDBJ whole genome shotgun (WGS) entry which is preliminary data.</text>
</comment>
<dbReference type="AlphaFoldDB" id="A0A6A1W3K1"/>
<dbReference type="Proteomes" id="UP000516437">
    <property type="component" value="Chromosome 3"/>
</dbReference>
<evidence type="ECO:0000313" key="3">
    <source>
        <dbReference type="EMBL" id="KAB1219791.1"/>
    </source>
</evidence>
<organism evidence="3 4">
    <name type="scientific">Morella rubra</name>
    <name type="common">Chinese bayberry</name>
    <dbReference type="NCBI Taxonomy" id="262757"/>
    <lineage>
        <taxon>Eukaryota</taxon>
        <taxon>Viridiplantae</taxon>
        <taxon>Streptophyta</taxon>
        <taxon>Embryophyta</taxon>
        <taxon>Tracheophyta</taxon>
        <taxon>Spermatophyta</taxon>
        <taxon>Magnoliopsida</taxon>
        <taxon>eudicotyledons</taxon>
        <taxon>Gunneridae</taxon>
        <taxon>Pentapetalae</taxon>
        <taxon>rosids</taxon>
        <taxon>fabids</taxon>
        <taxon>Fagales</taxon>
        <taxon>Myricaceae</taxon>
        <taxon>Morella</taxon>
    </lineage>
</organism>
<accession>A0A6A1W3K1</accession>